<protein>
    <submittedName>
        <fullName evidence="2">Uncharacterized protein</fullName>
    </submittedName>
</protein>
<sequence length="133" mass="15317">MNWSIEKRLYDDDDTSSEDDDNWPQPLLKASEKGDPISKSLSKLINDSCTQQCEVKQTIEKKFPRTVSSCRAPRVNDEIWGDLNLRNVKRVLRTAGNQRWRQIPYTRGPGSGWTFGQKKDSYDVQHSEEALGE</sequence>
<reference evidence="2" key="1">
    <citation type="journal article" date="2019" name="bioRxiv">
        <title>The Genome of the Zebra Mussel, Dreissena polymorpha: A Resource for Invasive Species Research.</title>
        <authorList>
            <person name="McCartney M.A."/>
            <person name="Auch B."/>
            <person name="Kono T."/>
            <person name="Mallez S."/>
            <person name="Zhang Y."/>
            <person name="Obille A."/>
            <person name="Becker A."/>
            <person name="Abrahante J.E."/>
            <person name="Garbe J."/>
            <person name="Badalamenti J.P."/>
            <person name="Herman A."/>
            <person name="Mangelson H."/>
            <person name="Liachko I."/>
            <person name="Sullivan S."/>
            <person name="Sone E.D."/>
            <person name="Koren S."/>
            <person name="Silverstein K.A.T."/>
            <person name="Beckman K.B."/>
            <person name="Gohl D.M."/>
        </authorList>
    </citation>
    <scope>NUCLEOTIDE SEQUENCE</scope>
    <source>
        <strain evidence="2">Duluth1</strain>
        <tissue evidence="2">Whole animal</tissue>
    </source>
</reference>
<dbReference type="Proteomes" id="UP000828390">
    <property type="component" value="Unassembled WGS sequence"/>
</dbReference>
<accession>A0A9D4BGP6</accession>
<gene>
    <name evidence="2" type="ORF">DPMN_193258</name>
</gene>
<name>A0A9D4BGP6_DREPO</name>
<organism evidence="2 3">
    <name type="scientific">Dreissena polymorpha</name>
    <name type="common">Zebra mussel</name>
    <name type="synonym">Mytilus polymorpha</name>
    <dbReference type="NCBI Taxonomy" id="45954"/>
    <lineage>
        <taxon>Eukaryota</taxon>
        <taxon>Metazoa</taxon>
        <taxon>Spiralia</taxon>
        <taxon>Lophotrochozoa</taxon>
        <taxon>Mollusca</taxon>
        <taxon>Bivalvia</taxon>
        <taxon>Autobranchia</taxon>
        <taxon>Heteroconchia</taxon>
        <taxon>Euheterodonta</taxon>
        <taxon>Imparidentia</taxon>
        <taxon>Neoheterodontei</taxon>
        <taxon>Myida</taxon>
        <taxon>Dreissenoidea</taxon>
        <taxon>Dreissenidae</taxon>
        <taxon>Dreissena</taxon>
    </lineage>
</organism>
<dbReference type="AlphaFoldDB" id="A0A9D4BGP6"/>
<feature type="region of interest" description="Disordered" evidence="1">
    <location>
        <begin position="102"/>
        <end position="133"/>
    </location>
</feature>
<feature type="compositionally biased region" description="Acidic residues" evidence="1">
    <location>
        <begin position="11"/>
        <end position="22"/>
    </location>
</feature>
<reference evidence="2" key="2">
    <citation type="submission" date="2020-11" db="EMBL/GenBank/DDBJ databases">
        <authorList>
            <person name="McCartney M.A."/>
            <person name="Auch B."/>
            <person name="Kono T."/>
            <person name="Mallez S."/>
            <person name="Becker A."/>
            <person name="Gohl D.M."/>
            <person name="Silverstein K.A.T."/>
            <person name="Koren S."/>
            <person name="Bechman K.B."/>
            <person name="Herman A."/>
            <person name="Abrahante J.E."/>
            <person name="Garbe J."/>
        </authorList>
    </citation>
    <scope>NUCLEOTIDE SEQUENCE</scope>
    <source>
        <strain evidence="2">Duluth1</strain>
        <tissue evidence="2">Whole animal</tissue>
    </source>
</reference>
<proteinExistence type="predicted"/>
<feature type="compositionally biased region" description="Basic and acidic residues" evidence="1">
    <location>
        <begin position="117"/>
        <end position="133"/>
    </location>
</feature>
<evidence type="ECO:0000313" key="2">
    <source>
        <dbReference type="EMBL" id="KAH3692922.1"/>
    </source>
</evidence>
<dbReference type="EMBL" id="JAIWYP010000018">
    <property type="protein sequence ID" value="KAH3692922.1"/>
    <property type="molecule type" value="Genomic_DNA"/>
</dbReference>
<feature type="region of interest" description="Disordered" evidence="1">
    <location>
        <begin position="1"/>
        <end position="35"/>
    </location>
</feature>
<evidence type="ECO:0000313" key="3">
    <source>
        <dbReference type="Proteomes" id="UP000828390"/>
    </source>
</evidence>
<evidence type="ECO:0000256" key="1">
    <source>
        <dbReference type="SAM" id="MobiDB-lite"/>
    </source>
</evidence>
<keyword evidence="3" id="KW-1185">Reference proteome</keyword>
<feature type="compositionally biased region" description="Basic and acidic residues" evidence="1">
    <location>
        <begin position="1"/>
        <end position="10"/>
    </location>
</feature>
<comment type="caution">
    <text evidence="2">The sequence shown here is derived from an EMBL/GenBank/DDBJ whole genome shotgun (WGS) entry which is preliminary data.</text>
</comment>